<organism evidence="1 2">
    <name type="scientific">Paenibacillus vulneris</name>
    <dbReference type="NCBI Taxonomy" id="1133364"/>
    <lineage>
        <taxon>Bacteria</taxon>
        <taxon>Bacillati</taxon>
        <taxon>Bacillota</taxon>
        <taxon>Bacilli</taxon>
        <taxon>Bacillales</taxon>
        <taxon>Paenibacillaceae</taxon>
        <taxon>Paenibacillus</taxon>
    </lineage>
</organism>
<dbReference type="Proteomes" id="UP001597180">
    <property type="component" value="Unassembled WGS sequence"/>
</dbReference>
<dbReference type="EMBL" id="JBHTLU010000009">
    <property type="protein sequence ID" value="MFD1219254.1"/>
    <property type="molecule type" value="Genomic_DNA"/>
</dbReference>
<reference evidence="2" key="1">
    <citation type="journal article" date="2019" name="Int. J. Syst. Evol. Microbiol.">
        <title>The Global Catalogue of Microorganisms (GCM) 10K type strain sequencing project: providing services to taxonomists for standard genome sequencing and annotation.</title>
        <authorList>
            <consortium name="The Broad Institute Genomics Platform"/>
            <consortium name="The Broad Institute Genome Sequencing Center for Infectious Disease"/>
            <person name="Wu L."/>
            <person name="Ma J."/>
        </authorList>
    </citation>
    <scope>NUCLEOTIDE SEQUENCE [LARGE SCALE GENOMIC DNA]</scope>
    <source>
        <strain evidence="2">CCUG 53270</strain>
    </source>
</reference>
<dbReference type="RefSeq" id="WP_345585317.1">
    <property type="nucleotide sequence ID" value="NZ_BAABJG010000002.1"/>
</dbReference>
<gene>
    <name evidence="1" type="ORF">ACFQ4B_03900</name>
</gene>
<protein>
    <recommendedName>
        <fullName evidence="3">DZANK-type domain-containing protein</fullName>
    </recommendedName>
</protein>
<proteinExistence type="predicted"/>
<accession>A0ABW3UG25</accession>
<name>A0ABW3UG25_9BACL</name>
<keyword evidence="2" id="KW-1185">Reference proteome</keyword>
<evidence type="ECO:0008006" key="3">
    <source>
        <dbReference type="Google" id="ProtNLM"/>
    </source>
</evidence>
<evidence type="ECO:0000313" key="1">
    <source>
        <dbReference type="EMBL" id="MFD1219254.1"/>
    </source>
</evidence>
<comment type="caution">
    <text evidence="1">The sequence shown here is derived from an EMBL/GenBank/DDBJ whole genome shotgun (WGS) entry which is preliminary data.</text>
</comment>
<evidence type="ECO:0000313" key="2">
    <source>
        <dbReference type="Proteomes" id="UP001597180"/>
    </source>
</evidence>
<sequence length="100" mass="11081">MSNKKPVTCLRCSKTANENDKFCIDCGAPLQNRCSDEPGLLKKGCSYLNVQNAAFCAKCGEPTLFQLHGLITPIYDNANKPLFSRINHLQQALKNNMFGD</sequence>